<dbReference type="SUPFAM" id="SSF56112">
    <property type="entry name" value="Protein kinase-like (PK-like)"/>
    <property type="match status" value="1"/>
</dbReference>
<dbReference type="Pfam" id="PF02958">
    <property type="entry name" value="EcKL"/>
    <property type="match status" value="1"/>
</dbReference>
<evidence type="ECO:0000313" key="2">
    <source>
        <dbReference type="Proteomes" id="UP001165065"/>
    </source>
</evidence>
<proteinExistence type="predicted"/>
<protein>
    <recommendedName>
        <fullName evidence="3">CHK kinase-like domain-containing protein</fullName>
    </recommendedName>
</protein>
<accession>A0A9W7GA44</accession>
<evidence type="ECO:0000313" key="1">
    <source>
        <dbReference type="EMBL" id="GMI38884.1"/>
    </source>
</evidence>
<keyword evidence="2" id="KW-1185">Reference proteome</keyword>
<dbReference type="Gene3D" id="3.90.1200.10">
    <property type="match status" value="1"/>
</dbReference>
<dbReference type="AlphaFoldDB" id="A0A9W7GA44"/>
<organism evidence="1 2">
    <name type="scientific">Triparma columacea</name>
    <dbReference type="NCBI Taxonomy" id="722753"/>
    <lineage>
        <taxon>Eukaryota</taxon>
        <taxon>Sar</taxon>
        <taxon>Stramenopiles</taxon>
        <taxon>Ochrophyta</taxon>
        <taxon>Bolidophyceae</taxon>
        <taxon>Parmales</taxon>
        <taxon>Triparmaceae</taxon>
        <taxon>Triparma</taxon>
    </lineage>
</organism>
<sequence length="399" mass="43420">MPYKGKAPLTISTIQPCCPGLIIDSISKEEPIFEGGTTSPGYRWGPSDVIVATLCVKDARGNALNLVSKRSKQVASRPTSAVAKTNDIAERMNEANFYLHYSDYYHGGGVSIPKAWSIKAPQSGSGERGGAVFTMLLSDLCSGSGVSVRGRPGLKLDYYDTVAAIMYLADFHSIQWESKDEDGTIFELGGGLDLEDEGGMDDEGNWGELGDKLATMKSGLLNRVTTGLQRTRKHRTIIHGDFVSSNLAFFPSSIPDTYSSCAAFDFKKAGRGYGVYDVAVLLCESVDQGLLVRDMREEEFLAIYFQHLGSCLRARKKPPLPPGYNIQDATNMYEVCLMLYCSAVASKGKGAGGDGGGYEYAMWRSRQLVEGLEREAGKGGKELSESAWGNIFMAKYPMR</sequence>
<gene>
    <name evidence="1" type="ORF">TrCOL_g3908</name>
</gene>
<reference evidence="2" key="1">
    <citation type="journal article" date="2023" name="Commun. Biol.">
        <title>Genome analysis of Parmales, the sister group of diatoms, reveals the evolutionary specialization of diatoms from phago-mixotrophs to photoautotrophs.</title>
        <authorList>
            <person name="Ban H."/>
            <person name="Sato S."/>
            <person name="Yoshikawa S."/>
            <person name="Yamada K."/>
            <person name="Nakamura Y."/>
            <person name="Ichinomiya M."/>
            <person name="Sato N."/>
            <person name="Blanc-Mathieu R."/>
            <person name="Endo H."/>
            <person name="Kuwata A."/>
            <person name="Ogata H."/>
        </authorList>
    </citation>
    <scope>NUCLEOTIDE SEQUENCE [LARGE SCALE GENOMIC DNA]</scope>
</reference>
<evidence type="ECO:0008006" key="3">
    <source>
        <dbReference type="Google" id="ProtNLM"/>
    </source>
</evidence>
<comment type="caution">
    <text evidence="1">The sequence shown here is derived from an EMBL/GenBank/DDBJ whole genome shotgun (WGS) entry which is preliminary data.</text>
</comment>
<dbReference type="EMBL" id="BRYA01000093">
    <property type="protein sequence ID" value="GMI38884.1"/>
    <property type="molecule type" value="Genomic_DNA"/>
</dbReference>
<name>A0A9W7GA44_9STRA</name>
<dbReference type="InterPro" id="IPR011009">
    <property type="entry name" value="Kinase-like_dom_sf"/>
</dbReference>
<dbReference type="OrthoDB" id="203477at2759"/>
<dbReference type="Proteomes" id="UP001165065">
    <property type="component" value="Unassembled WGS sequence"/>
</dbReference>
<dbReference type="InterPro" id="IPR004119">
    <property type="entry name" value="EcKL"/>
</dbReference>